<evidence type="ECO:0000313" key="4">
    <source>
        <dbReference type="Proteomes" id="UP000640052"/>
    </source>
</evidence>
<dbReference type="RefSeq" id="WP_204045555.1">
    <property type="nucleotide sequence ID" value="NZ_BOOA01000102.1"/>
</dbReference>
<comment type="caution">
    <text evidence="3">The sequence shown here is derived from an EMBL/GenBank/DDBJ whole genome shotgun (WGS) entry which is preliminary data.</text>
</comment>
<dbReference type="AlphaFoldDB" id="A0A919UNV8"/>
<gene>
    <name evidence="3" type="ORF">Aph01nite_72460</name>
</gene>
<feature type="transmembrane region" description="Helical" evidence="2">
    <location>
        <begin position="140"/>
        <end position="163"/>
    </location>
</feature>
<evidence type="ECO:0000313" key="3">
    <source>
        <dbReference type="EMBL" id="GIH28936.1"/>
    </source>
</evidence>
<feature type="region of interest" description="Disordered" evidence="1">
    <location>
        <begin position="1"/>
        <end position="34"/>
    </location>
</feature>
<keyword evidence="2" id="KW-1133">Transmembrane helix</keyword>
<keyword evidence="2" id="KW-0472">Membrane</keyword>
<protein>
    <submittedName>
        <fullName evidence="3">Uncharacterized protein</fullName>
    </submittedName>
</protein>
<evidence type="ECO:0000256" key="1">
    <source>
        <dbReference type="SAM" id="MobiDB-lite"/>
    </source>
</evidence>
<feature type="transmembrane region" description="Helical" evidence="2">
    <location>
        <begin position="67"/>
        <end position="86"/>
    </location>
</feature>
<feature type="transmembrane region" description="Helical" evidence="2">
    <location>
        <begin position="40"/>
        <end position="61"/>
    </location>
</feature>
<reference evidence="3" key="1">
    <citation type="submission" date="2021-01" db="EMBL/GenBank/DDBJ databases">
        <title>Whole genome shotgun sequence of Acrocarpospora phusangensis NBRC 108782.</title>
        <authorList>
            <person name="Komaki H."/>
            <person name="Tamura T."/>
        </authorList>
    </citation>
    <scope>NUCLEOTIDE SEQUENCE</scope>
    <source>
        <strain evidence="3">NBRC 108782</strain>
    </source>
</reference>
<keyword evidence="4" id="KW-1185">Reference proteome</keyword>
<accession>A0A919UNV8</accession>
<dbReference type="EMBL" id="BOOA01000102">
    <property type="protein sequence ID" value="GIH28936.1"/>
    <property type="molecule type" value="Genomic_DNA"/>
</dbReference>
<keyword evidence="2" id="KW-0812">Transmembrane</keyword>
<dbReference type="Proteomes" id="UP000640052">
    <property type="component" value="Unassembled WGS sequence"/>
</dbReference>
<sequence length="230" mass="23712">MAPRLPSFDRPAPVPGRLSGVRRPPSGEAGSGGADPTFRLVRSAAFAAVCVLLAAVAHRLAGGDSPTALALAIAGTGVFAVSAMLAGRERSPVMISVSMLAAQSALHELFNHGATVKAILASRLWVDVPAVPAGDHQSHALGISLGMLIAHVTAALVTAWWVARGEAALWSVLRRVGAAAVRGLLRLFAPVTAFGAVTLGPATHGSHRSRLPRIHALRHIVIRRGPPLPA</sequence>
<feature type="transmembrane region" description="Helical" evidence="2">
    <location>
        <begin position="183"/>
        <end position="203"/>
    </location>
</feature>
<proteinExistence type="predicted"/>
<name>A0A919UNV8_9ACTN</name>
<organism evidence="3 4">
    <name type="scientific">Acrocarpospora phusangensis</name>
    <dbReference type="NCBI Taxonomy" id="1070424"/>
    <lineage>
        <taxon>Bacteria</taxon>
        <taxon>Bacillati</taxon>
        <taxon>Actinomycetota</taxon>
        <taxon>Actinomycetes</taxon>
        <taxon>Streptosporangiales</taxon>
        <taxon>Streptosporangiaceae</taxon>
        <taxon>Acrocarpospora</taxon>
    </lineage>
</organism>
<evidence type="ECO:0000256" key="2">
    <source>
        <dbReference type="SAM" id="Phobius"/>
    </source>
</evidence>